<proteinExistence type="predicted"/>
<dbReference type="Proteomes" id="UP000789702">
    <property type="component" value="Unassembled WGS sequence"/>
</dbReference>
<comment type="caution">
    <text evidence="1">The sequence shown here is derived from an EMBL/GenBank/DDBJ whole genome shotgun (WGS) entry which is preliminary data.</text>
</comment>
<gene>
    <name evidence="1" type="ORF">DHETER_LOCUS12019</name>
</gene>
<accession>A0ACA9PFR5</accession>
<protein>
    <submittedName>
        <fullName evidence="1">10945_t:CDS:1</fullName>
    </submittedName>
</protein>
<feature type="non-terminal residue" evidence="1">
    <location>
        <position position="1"/>
    </location>
</feature>
<evidence type="ECO:0000313" key="1">
    <source>
        <dbReference type="EMBL" id="CAG8706418.1"/>
    </source>
</evidence>
<dbReference type="EMBL" id="CAJVPU010028239">
    <property type="protein sequence ID" value="CAG8706418.1"/>
    <property type="molecule type" value="Genomic_DNA"/>
</dbReference>
<evidence type="ECO:0000313" key="2">
    <source>
        <dbReference type="Proteomes" id="UP000789702"/>
    </source>
</evidence>
<sequence length="76" mass="8958">DVGIESGFVAFFDNIEKPKIVSSSFLYNDNNETKDNDSFDTDDYNEEDEKNNKEYEQNSERMSCEYDEDMKFAIPF</sequence>
<organism evidence="1 2">
    <name type="scientific">Dentiscutata heterogama</name>
    <dbReference type="NCBI Taxonomy" id="1316150"/>
    <lineage>
        <taxon>Eukaryota</taxon>
        <taxon>Fungi</taxon>
        <taxon>Fungi incertae sedis</taxon>
        <taxon>Mucoromycota</taxon>
        <taxon>Glomeromycotina</taxon>
        <taxon>Glomeromycetes</taxon>
        <taxon>Diversisporales</taxon>
        <taxon>Gigasporaceae</taxon>
        <taxon>Dentiscutata</taxon>
    </lineage>
</organism>
<reference evidence="1" key="1">
    <citation type="submission" date="2021-06" db="EMBL/GenBank/DDBJ databases">
        <authorList>
            <person name="Kallberg Y."/>
            <person name="Tangrot J."/>
            <person name="Rosling A."/>
        </authorList>
    </citation>
    <scope>NUCLEOTIDE SEQUENCE</scope>
    <source>
        <strain evidence="1">IL203A</strain>
    </source>
</reference>
<keyword evidence="2" id="KW-1185">Reference proteome</keyword>
<name>A0ACA9PFR5_9GLOM</name>